<accession>A0A4Y2IXJ4</accession>
<protein>
    <submittedName>
        <fullName evidence="1">Uncharacterized protein</fullName>
    </submittedName>
</protein>
<evidence type="ECO:0000313" key="2">
    <source>
        <dbReference type="Proteomes" id="UP000499080"/>
    </source>
</evidence>
<dbReference type="Proteomes" id="UP000499080">
    <property type="component" value="Unassembled WGS sequence"/>
</dbReference>
<organism evidence="1 2">
    <name type="scientific">Araneus ventricosus</name>
    <name type="common">Orbweaver spider</name>
    <name type="synonym">Epeira ventricosa</name>
    <dbReference type="NCBI Taxonomy" id="182803"/>
    <lineage>
        <taxon>Eukaryota</taxon>
        <taxon>Metazoa</taxon>
        <taxon>Ecdysozoa</taxon>
        <taxon>Arthropoda</taxon>
        <taxon>Chelicerata</taxon>
        <taxon>Arachnida</taxon>
        <taxon>Araneae</taxon>
        <taxon>Araneomorphae</taxon>
        <taxon>Entelegynae</taxon>
        <taxon>Araneoidea</taxon>
        <taxon>Araneidae</taxon>
        <taxon>Araneus</taxon>
    </lineage>
</organism>
<dbReference type="EMBL" id="BGPR01108292">
    <property type="protein sequence ID" value="GBM82385.1"/>
    <property type="molecule type" value="Genomic_DNA"/>
</dbReference>
<proteinExistence type="predicted"/>
<dbReference type="AlphaFoldDB" id="A0A4Y2IXJ4"/>
<keyword evidence="2" id="KW-1185">Reference proteome</keyword>
<comment type="caution">
    <text evidence="1">The sequence shown here is derived from an EMBL/GenBank/DDBJ whole genome shotgun (WGS) entry which is preliminary data.</text>
</comment>
<evidence type="ECO:0000313" key="1">
    <source>
        <dbReference type="EMBL" id="GBM82385.1"/>
    </source>
</evidence>
<gene>
    <name evidence="1" type="ORF">AVEN_233421_1</name>
</gene>
<sequence length="139" mass="15825">MVYGCTFRLPGEFFRNSWNNKYFSGSNFLQQLHPTPLSAHGTDRSTFISKDLMSSSQIFVQIDSVLRPLQQPYQGPFQVISRTDKFSLIDFNGRKTNISLDRLKPAYILKQEASESSVQSSETATRSGCKVRFVLPYQA</sequence>
<dbReference type="PANTHER" id="PTHR38681:SF1">
    <property type="entry name" value="RETROVIRUS-RELATED POL POLYPROTEIN FROM TRANSPOSON 412-LIKE PROTEIN"/>
    <property type="match status" value="1"/>
</dbReference>
<name>A0A4Y2IXJ4_ARAVE</name>
<dbReference type="OrthoDB" id="8067857at2759"/>
<dbReference type="PANTHER" id="PTHR38681">
    <property type="entry name" value="RETROVIRUS-RELATED POL POLYPROTEIN FROM TRANSPOSON 412-LIKE PROTEIN-RELATED"/>
    <property type="match status" value="1"/>
</dbReference>
<reference evidence="1 2" key="1">
    <citation type="journal article" date="2019" name="Sci. Rep.">
        <title>Orb-weaving spider Araneus ventricosus genome elucidates the spidroin gene catalogue.</title>
        <authorList>
            <person name="Kono N."/>
            <person name="Nakamura H."/>
            <person name="Ohtoshi R."/>
            <person name="Moran D.A.P."/>
            <person name="Shinohara A."/>
            <person name="Yoshida Y."/>
            <person name="Fujiwara M."/>
            <person name="Mori M."/>
            <person name="Tomita M."/>
            <person name="Arakawa K."/>
        </authorList>
    </citation>
    <scope>NUCLEOTIDE SEQUENCE [LARGE SCALE GENOMIC DNA]</scope>
</reference>